<dbReference type="PANTHER" id="PTHR24305">
    <property type="entry name" value="CYTOCHROME P450"/>
    <property type="match status" value="1"/>
</dbReference>
<organism evidence="3 4">
    <name type="scientific">Karstenula rhodostoma CBS 690.94</name>
    <dbReference type="NCBI Taxonomy" id="1392251"/>
    <lineage>
        <taxon>Eukaryota</taxon>
        <taxon>Fungi</taxon>
        <taxon>Dikarya</taxon>
        <taxon>Ascomycota</taxon>
        <taxon>Pezizomycotina</taxon>
        <taxon>Dothideomycetes</taxon>
        <taxon>Pleosporomycetidae</taxon>
        <taxon>Pleosporales</taxon>
        <taxon>Massarineae</taxon>
        <taxon>Didymosphaeriaceae</taxon>
        <taxon>Karstenula</taxon>
    </lineage>
</organism>
<evidence type="ECO:0000313" key="3">
    <source>
        <dbReference type="EMBL" id="KAF2445674.1"/>
    </source>
</evidence>
<reference evidence="3" key="1">
    <citation type="journal article" date="2020" name="Stud. Mycol.">
        <title>101 Dothideomycetes genomes: a test case for predicting lifestyles and emergence of pathogens.</title>
        <authorList>
            <person name="Haridas S."/>
            <person name="Albert R."/>
            <person name="Binder M."/>
            <person name="Bloem J."/>
            <person name="Labutti K."/>
            <person name="Salamov A."/>
            <person name="Andreopoulos B."/>
            <person name="Baker S."/>
            <person name="Barry K."/>
            <person name="Bills G."/>
            <person name="Bluhm B."/>
            <person name="Cannon C."/>
            <person name="Castanera R."/>
            <person name="Culley D."/>
            <person name="Daum C."/>
            <person name="Ezra D."/>
            <person name="Gonzalez J."/>
            <person name="Henrissat B."/>
            <person name="Kuo A."/>
            <person name="Liang C."/>
            <person name="Lipzen A."/>
            <person name="Lutzoni F."/>
            <person name="Magnuson J."/>
            <person name="Mondo S."/>
            <person name="Nolan M."/>
            <person name="Ohm R."/>
            <person name="Pangilinan J."/>
            <person name="Park H.-J."/>
            <person name="Ramirez L."/>
            <person name="Alfaro M."/>
            <person name="Sun H."/>
            <person name="Tritt A."/>
            <person name="Yoshinaga Y."/>
            <person name="Zwiers L.-H."/>
            <person name="Turgeon B."/>
            <person name="Goodwin S."/>
            <person name="Spatafora J."/>
            <person name="Crous P."/>
            <person name="Grigoriev I."/>
        </authorList>
    </citation>
    <scope>NUCLEOTIDE SEQUENCE</scope>
    <source>
        <strain evidence="3">CBS 690.94</strain>
    </source>
</reference>
<dbReference type="PRINTS" id="PR00385">
    <property type="entry name" value="P450"/>
</dbReference>
<evidence type="ECO:0000313" key="4">
    <source>
        <dbReference type="Proteomes" id="UP000799764"/>
    </source>
</evidence>
<dbReference type="CDD" id="cd11070">
    <property type="entry name" value="CYP56-like"/>
    <property type="match status" value="1"/>
</dbReference>
<dbReference type="PANTHER" id="PTHR24305:SF166">
    <property type="entry name" value="CYTOCHROME P450 12A4, MITOCHONDRIAL-RELATED"/>
    <property type="match status" value="1"/>
</dbReference>
<dbReference type="Proteomes" id="UP000799764">
    <property type="component" value="Unassembled WGS sequence"/>
</dbReference>
<gene>
    <name evidence="3" type="ORF">P171DRAFT_431072</name>
</gene>
<dbReference type="GO" id="GO:0016705">
    <property type="term" value="F:oxidoreductase activity, acting on paired donors, with incorporation or reduction of molecular oxygen"/>
    <property type="evidence" value="ECO:0007669"/>
    <property type="project" value="InterPro"/>
</dbReference>
<dbReference type="Pfam" id="PF00067">
    <property type="entry name" value="p450"/>
    <property type="match status" value="1"/>
</dbReference>
<dbReference type="PRINTS" id="PR00463">
    <property type="entry name" value="EP450I"/>
</dbReference>
<dbReference type="Gene3D" id="1.10.630.10">
    <property type="entry name" value="Cytochrome P450"/>
    <property type="match status" value="1"/>
</dbReference>
<feature type="binding site" description="axial binding residue" evidence="2">
    <location>
        <position position="509"/>
    </location>
    <ligand>
        <name>heme</name>
        <dbReference type="ChEBI" id="CHEBI:30413"/>
    </ligand>
    <ligandPart>
        <name>Fe</name>
        <dbReference type="ChEBI" id="CHEBI:18248"/>
    </ligandPart>
</feature>
<accession>A0A9P4PIH0</accession>
<dbReference type="AlphaFoldDB" id="A0A9P4PIH0"/>
<dbReference type="InterPro" id="IPR001128">
    <property type="entry name" value="Cyt_P450"/>
</dbReference>
<comment type="cofactor">
    <cofactor evidence="2">
        <name>heme</name>
        <dbReference type="ChEBI" id="CHEBI:30413"/>
    </cofactor>
</comment>
<dbReference type="SUPFAM" id="SSF48264">
    <property type="entry name" value="Cytochrome P450"/>
    <property type="match status" value="1"/>
</dbReference>
<protein>
    <submittedName>
        <fullName evidence="3">Cytochrome P450</fullName>
    </submittedName>
</protein>
<dbReference type="GO" id="GO:0004497">
    <property type="term" value="F:monooxygenase activity"/>
    <property type="evidence" value="ECO:0007669"/>
    <property type="project" value="InterPro"/>
</dbReference>
<evidence type="ECO:0000256" key="1">
    <source>
        <dbReference type="ARBA" id="ARBA00010617"/>
    </source>
</evidence>
<keyword evidence="2" id="KW-0349">Heme</keyword>
<keyword evidence="2" id="KW-0479">Metal-binding</keyword>
<dbReference type="OrthoDB" id="1470350at2759"/>
<dbReference type="InterPro" id="IPR002401">
    <property type="entry name" value="Cyt_P450_E_grp-I"/>
</dbReference>
<dbReference type="EMBL" id="MU001499">
    <property type="protein sequence ID" value="KAF2445674.1"/>
    <property type="molecule type" value="Genomic_DNA"/>
</dbReference>
<proteinExistence type="inferred from homology"/>
<dbReference type="InterPro" id="IPR050121">
    <property type="entry name" value="Cytochrome_P450_monoxygenase"/>
</dbReference>
<dbReference type="GO" id="GO:0005506">
    <property type="term" value="F:iron ion binding"/>
    <property type="evidence" value="ECO:0007669"/>
    <property type="project" value="InterPro"/>
</dbReference>
<comment type="similarity">
    <text evidence="1">Belongs to the cytochrome P450 family.</text>
</comment>
<dbReference type="InterPro" id="IPR036396">
    <property type="entry name" value="Cyt_P450_sf"/>
</dbReference>
<comment type="caution">
    <text evidence="3">The sequence shown here is derived from an EMBL/GenBank/DDBJ whole genome shotgun (WGS) entry which is preliminary data.</text>
</comment>
<dbReference type="GO" id="GO:0020037">
    <property type="term" value="F:heme binding"/>
    <property type="evidence" value="ECO:0007669"/>
    <property type="project" value="InterPro"/>
</dbReference>
<keyword evidence="2" id="KW-0408">Iron</keyword>
<name>A0A9P4PIH0_9PLEO</name>
<sequence>MASFISILAVTFLSCILVPIFRRVQRIYINYQLAKPTGLHIFIVPVDPYGMVWQAGSRLFTPILQHFEWCRILDLSWTWEDDFTRHEKYGDNFIVVSPAMNILYTSNKVAIEEVLAKRKAFVKPKLYESMNMFGRNVDTVNGEEWSRHRKITAPCFNERVSSFVWNESIRQSQAMLSQWLSQPGGKISNMVDDTRIVALHVLCAAGFGVQHDFNSGARISAPGHKLSHRDALMTMLNNFITTMILAPQEGFFDTIAVLLSPRINGILLALKEFRQYTDEAIASERNLLAEDSGAQKHNLMSTLIRTSDQAKADGVQSAVKLTDDEIKGNIFIFNVAGHDTTANTLAYAFALLAIHPEVQEWVVEEIDQVFRGERSPDYEGVYPQLKRVVAVMYETLRLFGPVPQIPRGVITPNMPLTITRSNSTTLIASSSSTKTLLIPPNTQVNLNIHAMHTTPTIYPSPKVWDPKRWITSTAPTARATASLSSELHNENLVHMEQGFAPWASGPRICPGMKFAQVEFTAVLGTVLRRAWIAPSVKGGGDGGEAVARKEVEALLRDSHHIGATISMKKPEDLWLKVSRR</sequence>
<evidence type="ECO:0000256" key="2">
    <source>
        <dbReference type="PIRSR" id="PIRSR602401-1"/>
    </source>
</evidence>
<keyword evidence="4" id="KW-1185">Reference proteome</keyword>